<evidence type="ECO:0000256" key="1">
    <source>
        <dbReference type="ARBA" id="ARBA00022481"/>
    </source>
</evidence>
<dbReference type="Proteomes" id="UP000193334">
    <property type="component" value="Chromosome"/>
</dbReference>
<dbReference type="Pfam" id="PF07963">
    <property type="entry name" value="N_methyl"/>
    <property type="match status" value="1"/>
</dbReference>
<dbReference type="AlphaFoldDB" id="A0A1W6LKA1"/>
<dbReference type="OrthoDB" id="239712at2"/>
<feature type="transmembrane region" description="Helical" evidence="2">
    <location>
        <begin position="21"/>
        <end position="44"/>
    </location>
</feature>
<dbReference type="PANTHER" id="PTHR30093:SF2">
    <property type="entry name" value="TYPE II SECRETION SYSTEM PROTEIN H"/>
    <property type="match status" value="1"/>
</dbReference>
<dbReference type="STRING" id="1941349.STSP1_00537"/>
<proteinExistence type="predicted"/>
<name>A0A1W6LKA1_9BACT</name>
<dbReference type="InterPro" id="IPR000983">
    <property type="entry name" value="Bac_GSPG_pilin"/>
</dbReference>
<keyword evidence="1" id="KW-0488">Methylation</keyword>
<organism evidence="3 4">
    <name type="scientific">Sedimentisphaera salicampi</name>
    <dbReference type="NCBI Taxonomy" id="1941349"/>
    <lineage>
        <taxon>Bacteria</taxon>
        <taxon>Pseudomonadati</taxon>
        <taxon>Planctomycetota</taxon>
        <taxon>Phycisphaerae</taxon>
        <taxon>Sedimentisphaerales</taxon>
        <taxon>Sedimentisphaeraceae</taxon>
        <taxon>Sedimentisphaera</taxon>
    </lineage>
</organism>
<evidence type="ECO:0000313" key="3">
    <source>
        <dbReference type="EMBL" id="ARN56164.1"/>
    </source>
</evidence>
<dbReference type="PRINTS" id="PR00813">
    <property type="entry name" value="BCTERIALGSPG"/>
</dbReference>
<dbReference type="InterPro" id="IPR012902">
    <property type="entry name" value="N_methyl_site"/>
</dbReference>
<dbReference type="Gene3D" id="3.30.700.10">
    <property type="entry name" value="Glycoprotein, Type 4 Pilin"/>
    <property type="match status" value="1"/>
</dbReference>
<dbReference type="InterPro" id="IPR045584">
    <property type="entry name" value="Pilin-like"/>
</dbReference>
<keyword evidence="2" id="KW-1133">Transmembrane helix</keyword>
<dbReference type="PANTHER" id="PTHR30093">
    <property type="entry name" value="GENERAL SECRETION PATHWAY PROTEIN G"/>
    <property type="match status" value="1"/>
</dbReference>
<dbReference type="GO" id="GO:0015628">
    <property type="term" value="P:protein secretion by the type II secretion system"/>
    <property type="evidence" value="ECO:0007669"/>
    <property type="project" value="InterPro"/>
</dbReference>
<keyword evidence="2" id="KW-0472">Membrane</keyword>
<protein>
    <submittedName>
        <fullName evidence="3">PilD-dependent protein PddA</fullName>
    </submittedName>
</protein>
<reference evidence="4" key="1">
    <citation type="submission" date="2017-04" db="EMBL/GenBank/DDBJ databases">
        <title>Comparative genomics and description of representatives of a novel lineage of planctomycetes thriving in anoxic sediments.</title>
        <authorList>
            <person name="Spring S."/>
            <person name="Bunk B."/>
            <person name="Sproer C."/>
        </authorList>
    </citation>
    <scope>NUCLEOTIDE SEQUENCE [LARGE SCALE GENOMIC DNA]</scope>
    <source>
        <strain evidence="4">ST-PulAB-D4</strain>
    </source>
</reference>
<keyword evidence="2" id="KW-0812">Transmembrane</keyword>
<evidence type="ECO:0000313" key="4">
    <source>
        <dbReference type="Proteomes" id="UP000193334"/>
    </source>
</evidence>
<dbReference type="KEGG" id="pbp:STSP1_00537"/>
<sequence length="290" mass="33266">MMFTKRNTDGLGSIRRRSSQRMGFTLIELLVVISIIALLMAILMPALNKAREQAYAIPCMSNMRTISLAFYMYQEDNDGKIAGGDAWFQPSNFGVGKRSYSWVACPLDENGNARRGEFANVEYERNGIRAGVLWDYIGEMEAYNCPSDNRAQRADIGWRSYSMVVGLDSEFVGHFPRDKSVTRFNEISSPSTSYITVEEDERHPDEDNNNPWWNMGSWVIDIENQRWFDPVAKWHSNGGNLGFADGHAERFKWKDERTVTWLENGGEKRVDHPGSYDMEYMLEHVAKKGK</sequence>
<dbReference type="RefSeq" id="WP_085754878.1">
    <property type="nucleotide sequence ID" value="NZ_CP021023.1"/>
</dbReference>
<dbReference type="EMBL" id="CP021023">
    <property type="protein sequence ID" value="ARN56164.1"/>
    <property type="molecule type" value="Genomic_DNA"/>
</dbReference>
<accession>A0A1W6LKA1</accession>
<dbReference type="GO" id="GO:0015627">
    <property type="term" value="C:type II protein secretion system complex"/>
    <property type="evidence" value="ECO:0007669"/>
    <property type="project" value="InterPro"/>
</dbReference>
<dbReference type="NCBIfam" id="TIGR02532">
    <property type="entry name" value="IV_pilin_GFxxxE"/>
    <property type="match status" value="1"/>
</dbReference>
<gene>
    <name evidence="3" type="primary">xcpT_2</name>
    <name evidence="3" type="ORF">STSP1_00537</name>
</gene>
<evidence type="ECO:0000256" key="2">
    <source>
        <dbReference type="SAM" id="Phobius"/>
    </source>
</evidence>
<dbReference type="SUPFAM" id="SSF54523">
    <property type="entry name" value="Pili subunits"/>
    <property type="match status" value="1"/>
</dbReference>
<keyword evidence="4" id="KW-1185">Reference proteome</keyword>